<protein>
    <recommendedName>
        <fullName evidence="8">Cytosine-specific methyltransferase</fullName>
        <ecNumber evidence="8">2.1.1.37</ecNumber>
    </recommendedName>
</protein>
<comment type="similarity">
    <text evidence="6 7">Belongs to the class I-like SAM-binding methyltransferase superfamily. C5-methyltransferase family.</text>
</comment>
<dbReference type="CDD" id="cd00315">
    <property type="entry name" value="Cyt_C5_DNA_methylase"/>
    <property type="match status" value="1"/>
</dbReference>
<dbReference type="Gene3D" id="3.90.120.10">
    <property type="entry name" value="DNA Methylase, subunit A, domain 2"/>
    <property type="match status" value="1"/>
</dbReference>
<evidence type="ECO:0000313" key="10">
    <source>
        <dbReference type="Proteomes" id="UP000045824"/>
    </source>
</evidence>
<dbReference type="GO" id="GO:0009307">
    <property type="term" value="P:DNA restriction-modification system"/>
    <property type="evidence" value="ECO:0007669"/>
    <property type="project" value="UniProtKB-KW"/>
</dbReference>
<proteinExistence type="inferred from homology"/>
<organism evidence="9 10">
    <name type="scientific">Yersinia kristensenii</name>
    <dbReference type="NCBI Taxonomy" id="28152"/>
    <lineage>
        <taxon>Bacteria</taxon>
        <taxon>Pseudomonadati</taxon>
        <taxon>Pseudomonadota</taxon>
        <taxon>Gammaproteobacteria</taxon>
        <taxon>Enterobacterales</taxon>
        <taxon>Yersiniaceae</taxon>
        <taxon>Yersinia</taxon>
    </lineage>
</organism>
<keyword evidence="2 6" id="KW-0808">Transferase</keyword>
<dbReference type="RefSeq" id="WP_050119464.1">
    <property type="nucleotide sequence ID" value="NZ_CAWMAB010000007.1"/>
</dbReference>
<dbReference type="InterPro" id="IPR050390">
    <property type="entry name" value="C5-Methyltransferase"/>
</dbReference>
<evidence type="ECO:0000256" key="6">
    <source>
        <dbReference type="PROSITE-ProRule" id="PRU01016"/>
    </source>
</evidence>
<name>A0A0T9LB47_YERKR</name>
<gene>
    <name evidence="9" type="primary">haeIIIM</name>
    <name evidence="9" type="ORF">ERS008491_02158</name>
</gene>
<dbReference type="EC" id="2.1.1.37" evidence="8"/>
<evidence type="ECO:0000313" key="9">
    <source>
        <dbReference type="EMBL" id="CNE74489.1"/>
    </source>
</evidence>
<dbReference type="InterPro" id="IPR029063">
    <property type="entry name" value="SAM-dependent_MTases_sf"/>
</dbReference>
<evidence type="ECO:0000256" key="7">
    <source>
        <dbReference type="RuleBase" id="RU000416"/>
    </source>
</evidence>
<dbReference type="InterPro" id="IPR018117">
    <property type="entry name" value="C5_DNA_meth_AS"/>
</dbReference>
<evidence type="ECO:0000256" key="5">
    <source>
        <dbReference type="ARBA" id="ARBA00047422"/>
    </source>
</evidence>
<keyword evidence="1 6" id="KW-0489">Methyltransferase</keyword>
<evidence type="ECO:0000256" key="8">
    <source>
        <dbReference type="RuleBase" id="RU000417"/>
    </source>
</evidence>
<feature type="active site" evidence="6">
    <location>
        <position position="74"/>
    </location>
</feature>
<evidence type="ECO:0000256" key="1">
    <source>
        <dbReference type="ARBA" id="ARBA00022603"/>
    </source>
</evidence>
<keyword evidence="4" id="KW-0680">Restriction system</keyword>
<dbReference type="AlphaFoldDB" id="A0A0T9LB47"/>
<reference evidence="9 10" key="1">
    <citation type="submission" date="2015-03" db="EMBL/GenBank/DDBJ databases">
        <authorList>
            <person name="Murphy D."/>
        </authorList>
    </citation>
    <scope>NUCLEOTIDE SEQUENCE [LARGE SCALE GENOMIC DNA]</scope>
    <source>
        <strain evidence="9 10">FCF326</strain>
    </source>
</reference>
<dbReference type="PANTHER" id="PTHR10629:SF52">
    <property type="entry name" value="DNA (CYTOSINE-5)-METHYLTRANSFERASE 1"/>
    <property type="match status" value="1"/>
</dbReference>
<dbReference type="GO" id="GO:0032259">
    <property type="term" value="P:methylation"/>
    <property type="evidence" value="ECO:0007669"/>
    <property type="project" value="UniProtKB-KW"/>
</dbReference>
<keyword evidence="3 6" id="KW-0949">S-adenosyl-L-methionine</keyword>
<dbReference type="Proteomes" id="UP000045824">
    <property type="component" value="Unassembled WGS sequence"/>
</dbReference>
<dbReference type="Gene3D" id="3.40.50.150">
    <property type="entry name" value="Vaccinia Virus protein VP39"/>
    <property type="match status" value="1"/>
</dbReference>
<dbReference type="PROSITE" id="PS00094">
    <property type="entry name" value="C5_MTASE_1"/>
    <property type="match status" value="1"/>
</dbReference>
<dbReference type="PANTHER" id="PTHR10629">
    <property type="entry name" value="CYTOSINE-SPECIFIC METHYLTRANSFERASE"/>
    <property type="match status" value="1"/>
</dbReference>
<evidence type="ECO:0000256" key="2">
    <source>
        <dbReference type="ARBA" id="ARBA00022679"/>
    </source>
</evidence>
<dbReference type="NCBIfam" id="TIGR00675">
    <property type="entry name" value="dcm"/>
    <property type="match status" value="1"/>
</dbReference>
<dbReference type="SUPFAM" id="SSF53335">
    <property type="entry name" value="S-adenosyl-L-methionine-dependent methyltransferases"/>
    <property type="match status" value="1"/>
</dbReference>
<dbReference type="GO" id="GO:0003677">
    <property type="term" value="F:DNA binding"/>
    <property type="evidence" value="ECO:0007669"/>
    <property type="project" value="TreeGrafter"/>
</dbReference>
<sequence length="362" mass="40278">MKAVSLFCGAGGMDVGVQHAGFKIVAANELDPYACKTYRENHKETILYEGDIEQNLDAIGNYKGVDLVIGGPPCQGFSVAGRMDPDDPRSKLVFSYCDVIERVMPRAFIMENVKALGALEKFKVIREEIFRRMSALGYTISMVILNAKDFGVPQSRERVFIIGLLGKKNQITYSDFEYKKEKAISLREAIIHLGPAGSVKNSRITKAKITLAEKPVLRKSPYAGMLFNGQGRPLNPDAWSSTLPASMGGNRTPIIDEDHLYDDKPSWVEEHHKALMEGVKKAEYGDAPKRLRRLTIDEAIILQTFPDDYKFIGPQSKIFSQIGNAVPCKLAQVVAEIVKEKLSELASHQEHNNIHQLSLEIG</sequence>
<dbReference type="GO" id="GO:0003886">
    <property type="term" value="F:DNA (cytosine-5-)-methyltransferase activity"/>
    <property type="evidence" value="ECO:0007669"/>
    <property type="project" value="UniProtKB-EC"/>
</dbReference>
<dbReference type="Pfam" id="PF00145">
    <property type="entry name" value="DNA_methylase"/>
    <property type="match status" value="1"/>
</dbReference>
<evidence type="ECO:0000256" key="3">
    <source>
        <dbReference type="ARBA" id="ARBA00022691"/>
    </source>
</evidence>
<dbReference type="EMBL" id="CPYI01000007">
    <property type="protein sequence ID" value="CNE74489.1"/>
    <property type="molecule type" value="Genomic_DNA"/>
</dbReference>
<dbReference type="GO" id="GO:0044027">
    <property type="term" value="P:negative regulation of gene expression via chromosomal CpG island methylation"/>
    <property type="evidence" value="ECO:0007669"/>
    <property type="project" value="TreeGrafter"/>
</dbReference>
<dbReference type="PROSITE" id="PS51679">
    <property type="entry name" value="SAM_MT_C5"/>
    <property type="match status" value="1"/>
</dbReference>
<evidence type="ECO:0000256" key="4">
    <source>
        <dbReference type="ARBA" id="ARBA00022747"/>
    </source>
</evidence>
<dbReference type="PRINTS" id="PR00105">
    <property type="entry name" value="C5METTRFRASE"/>
</dbReference>
<dbReference type="InterPro" id="IPR001525">
    <property type="entry name" value="C5_MeTfrase"/>
</dbReference>
<comment type="catalytic activity">
    <reaction evidence="5 8">
        <text>a 2'-deoxycytidine in DNA + S-adenosyl-L-methionine = a 5-methyl-2'-deoxycytidine in DNA + S-adenosyl-L-homocysteine + H(+)</text>
        <dbReference type="Rhea" id="RHEA:13681"/>
        <dbReference type="Rhea" id="RHEA-COMP:11369"/>
        <dbReference type="Rhea" id="RHEA-COMP:11370"/>
        <dbReference type="ChEBI" id="CHEBI:15378"/>
        <dbReference type="ChEBI" id="CHEBI:57856"/>
        <dbReference type="ChEBI" id="CHEBI:59789"/>
        <dbReference type="ChEBI" id="CHEBI:85452"/>
        <dbReference type="ChEBI" id="CHEBI:85454"/>
        <dbReference type="EC" id="2.1.1.37"/>
    </reaction>
</comment>
<accession>A0A0T9LB47</accession>